<dbReference type="InterPro" id="IPR013083">
    <property type="entry name" value="Znf_RING/FYVE/PHD"/>
</dbReference>
<keyword evidence="15" id="KW-0175">Coiled coil</keyword>
<evidence type="ECO:0000256" key="4">
    <source>
        <dbReference type="ARBA" id="ARBA00012251"/>
    </source>
</evidence>
<dbReference type="Pfam" id="PF22191">
    <property type="entry name" value="IBR_1"/>
    <property type="match status" value="1"/>
</dbReference>
<protein>
    <recommendedName>
        <fullName evidence="4">RBR-type E3 ubiquitin transferase</fullName>
        <ecNumber evidence="4">2.3.2.31</ecNumber>
    </recommendedName>
</protein>
<comment type="subcellular location">
    <subcellularLocation>
        <location evidence="2">Membrane</location>
        <topology evidence="2">Single-pass membrane protein</topology>
    </subcellularLocation>
</comment>
<dbReference type="KEGG" id="tet:TTHERM_00690040"/>
<dbReference type="SMART" id="SM00647">
    <property type="entry name" value="IBR"/>
    <property type="match status" value="1"/>
</dbReference>
<evidence type="ECO:0000256" key="11">
    <source>
        <dbReference type="ARBA" id="ARBA00022833"/>
    </source>
</evidence>
<dbReference type="EC" id="2.3.2.31" evidence="4"/>
<evidence type="ECO:0000256" key="6">
    <source>
        <dbReference type="ARBA" id="ARBA00022692"/>
    </source>
</evidence>
<dbReference type="Pfam" id="PF01485">
    <property type="entry name" value="IBR"/>
    <property type="match status" value="1"/>
</dbReference>
<evidence type="ECO:0000259" key="17">
    <source>
        <dbReference type="PROSITE" id="PS50089"/>
    </source>
</evidence>
<feature type="domain" description="RING-type" evidence="17">
    <location>
        <begin position="576"/>
        <end position="625"/>
    </location>
</feature>
<evidence type="ECO:0000313" key="20">
    <source>
        <dbReference type="Proteomes" id="UP000009168"/>
    </source>
</evidence>
<name>I7M4G3_TETTS</name>
<keyword evidence="9 14" id="KW-0863">Zinc-finger</keyword>
<dbReference type="SMART" id="SM00184">
    <property type="entry name" value="RING"/>
    <property type="match status" value="2"/>
</dbReference>
<dbReference type="InterPro" id="IPR002867">
    <property type="entry name" value="IBR_dom"/>
</dbReference>
<dbReference type="Pfam" id="PF00097">
    <property type="entry name" value="zf-C3HC4"/>
    <property type="match status" value="1"/>
</dbReference>
<dbReference type="EMBL" id="GG662260">
    <property type="protein sequence ID" value="EAS06765.2"/>
    <property type="molecule type" value="Genomic_DNA"/>
</dbReference>
<feature type="coiled-coil region" evidence="15">
    <location>
        <begin position="702"/>
        <end position="729"/>
    </location>
</feature>
<evidence type="ECO:0000256" key="8">
    <source>
        <dbReference type="ARBA" id="ARBA00022737"/>
    </source>
</evidence>
<keyword evidence="6 16" id="KW-0812">Transmembrane</keyword>
<dbReference type="eggNOG" id="KOG1815">
    <property type="taxonomic scope" value="Eukaryota"/>
</dbReference>
<feature type="transmembrane region" description="Helical" evidence="16">
    <location>
        <begin position="842"/>
        <end position="862"/>
    </location>
</feature>
<feature type="transmembrane region" description="Helical" evidence="16">
    <location>
        <begin position="796"/>
        <end position="821"/>
    </location>
</feature>
<evidence type="ECO:0000256" key="13">
    <source>
        <dbReference type="ARBA" id="ARBA00023136"/>
    </source>
</evidence>
<evidence type="ECO:0000256" key="1">
    <source>
        <dbReference type="ARBA" id="ARBA00001798"/>
    </source>
</evidence>
<feature type="domain" description="RING-type" evidence="18">
    <location>
        <begin position="572"/>
        <end position="774"/>
    </location>
</feature>
<keyword evidence="12 16" id="KW-1133">Transmembrane helix</keyword>
<dbReference type="RefSeq" id="XP_001027007.2">
    <property type="nucleotide sequence ID" value="XM_001027007.2"/>
</dbReference>
<dbReference type="Proteomes" id="UP000009168">
    <property type="component" value="Unassembled WGS sequence"/>
</dbReference>
<dbReference type="GO" id="GO:0043161">
    <property type="term" value="P:proteasome-mediated ubiquitin-dependent protein catabolic process"/>
    <property type="evidence" value="ECO:0007669"/>
    <property type="project" value="TreeGrafter"/>
</dbReference>
<keyword evidence="5" id="KW-0808">Transferase</keyword>
<dbReference type="Gene3D" id="3.30.40.10">
    <property type="entry name" value="Zinc/RING finger domain, C3HC4 (zinc finger)"/>
    <property type="match status" value="1"/>
</dbReference>
<dbReference type="PROSITE" id="PS51873">
    <property type="entry name" value="TRIAD"/>
    <property type="match status" value="1"/>
</dbReference>
<evidence type="ECO:0000256" key="15">
    <source>
        <dbReference type="SAM" id="Coils"/>
    </source>
</evidence>
<evidence type="ECO:0000256" key="16">
    <source>
        <dbReference type="SAM" id="Phobius"/>
    </source>
</evidence>
<evidence type="ECO:0000256" key="7">
    <source>
        <dbReference type="ARBA" id="ARBA00022723"/>
    </source>
</evidence>
<dbReference type="InterPro" id="IPR018957">
    <property type="entry name" value="Znf_C3HC4_RING-type"/>
</dbReference>
<dbReference type="PROSITE" id="PS00518">
    <property type="entry name" value="ZF_RING_1"/>
    <property type="match status" value="1"/>
</dbReference>
<evidence type="ECO:0000313" key="19">
    <source>
        <dbReference type="EMBL" id="EAS06765.2"/>
    </source>
</evidence>
<dbReference type="PROSITE" id="PS50089">
    <property type="entry name" value="ZF_RING_2"/>
    <property type="match status" value="1"/>
</dbReference>
<dbReference type="GO" id="GO:0097039">
    <property type="term" value="P:protein linear polyubiquitination"/>
    <property type="evidence" value="ECO:0007669"/>
    <property type="project" value="TreeGrafter"/>
</dbReference>
<dbReference type="FunFam" id="3.30.40.10:FF:000051">
    <property type="entry name" value="RBR-type E3 ubiquitin transferase"/>
    <property type="match status" value="1"/>
</dbReference>
<evidence type="ECO:0000256" key="12">
    <source>
        <dbReference type="ARBA" id="ARBA00022989"/>
    </source>
</evidence>
<evidence type="ECO:0000256" key="2">
    <source>
        <dbReference type="ARBA" id="ARBA00004167"/>
    </source>
</evidence>
<dbReference type="GO" id="GO:0043130">
    <property type="term" value="F:ubiquitin binding"/>
    <property type="evidence" value="ECO:0007669"/>
    <property type="project" value="TreeGrafter"/>
</dbReference>
<keyword evidence="13 16" id="KW-0472">Membrane</keyword>
<accession>I7M4G3</accession>
<dbReference type="STRING" id="312017.I7M4G3"/>
<gene>
    <name evidence="19" type="ORF">TTHERM_00690040</name>
</gene>
<dbReference type="GO" id="GO:0000151">
    <property type="term" value="C:ubiquitin ligase complex"/>
    <property type="evidence" value="ECO:0007669"/>
    <property type="project" value="TreeGrafter"/>
</dbReference>
<evidence type="ECO:0000256" key="14">
    <source>
        <dbReference type="PROSITE-ProRule" id="PRU00175"/>
    </source>
</evidence>
<dbReference type="OrthoDB" id="1431934at2759"/>
<proteinExistence type="predicted"/>
<dbReference type="InterPro" id="IPR001841">
    <property type="entry name" value="Znf_RING"/>
</dbReference>
<comment type="catalytic activity">
    <reaction evidence="1">
        <text>[E2 ubiquitin-conjugating enzyme]-S-ubiquitinyl-L-cysteine + [acceptor protein]-L-lysine = [E2 ubiquitin-conjugating enzyme]-L-cysteine + [acceptor protein]-N(6)-ubiquitinyl-L-lysine.</text>
        <dbReference type="EC" id="2.3.2.31"/>
    </reaction>
</comment>
<dbReference type="PANTHER" id="PTHR22770">
    <property type="entry name" value="UBIQUITIN CONJUGATING ENZYME 7 INTERACTING PROTEIN-RELATED"/>
    <property type="match status" value="1"/>
</dbReference>
<dbReference type="InterPro" id="IPR017907">
    <property type="entry name" value="Znf_RING_CS"/>
</dbReference>
<keyword evidence="7" id="KW-0479">Metal-binding</keyword>
<dbReference type="AlphaFoldDB" id="I7M4G3"/>
<evidence type="ECO:0000256" key="9">
    <source>
        <dbReference type="ARBA" id="ARBA00022771"/>
    </source>
</evidence>
<dbReference type="GeneID" id="7832404"/>
<evidence type="ECO:0000256" key="5">
    <source>
        <dbReference type="ARBA" id="ARBA00022679"/>
    </source>
</evidence>
<dbReference type="GO" id="GO:0031090">
    <property type="term" value="C:organelle membrane"/>
    <property type="evidence" value="ECO:0007669"/>
    <property type="project" value="UniProtKB-ARBA"/>
</dbReference>
<dbReference type="GO" id="GO:0005737">
    <property type="term" value="C:cytoplasm"/>
    <property type="evidence" value="ECO:0007669"/>
    <property type="project" value="UniProtKB-ARBA"/>
</dbReference>
<evidence type="ECO:0000259" key="18">
    <source>
        <dbReference type="PROSITE" id="PS51873"/>
    </source>
</evidence>
<evidence type="ECO:0000256" key="10">
    <source>
        <dbReference type="ARBA" id="ARBA00022786"/>
    </source>
</evidence>
<dbReference type="InterPro" id="IPR044066">
    <property type="entry name" value="TRIAD_supradom"/>
</dbReference>
<sequence>MIFDDEIIEEKYDPRKLPSMIPSYHHDQKPANSLKANEINKSQQIQKGSSVQIKFKINNSIGLDYKVSEQTHVTNITENEEQHPFNQLTLYQQRIPFSYKRSNSLENFDSKLVEVLQSAQEKHAQKIRSIKVNQNLLQSIHLAQSQTLDYCMNCIHNHTDQNNQSDKNTQHKEVDQQVSKSKKVVFNNTEVLFDKLRLCYDSQVNQGPLVPFQKSQIQNIPAAANSNLFQCLCHCHNSNQLVSTFRHSSSCKSHSGFKRHNQKFHSSIIDSSQFQQATSNVQYKDSSNSNIQSINEPVIKNNSSFNIQYFRNKSKRAVSMIEMIDNPEIRKKWVITKVIQMNFDVQLTHTLIQSIDYFNLSREQILDQMIDKLILFKKQRNQQQLEGSLIQPQITKNDFIKYQQSMKLNKSSFRNEIQNQSNFNLQKQQMVANSNTHNLELSYSLPRYNDPNYTKGNAGVQSVYYQKHFSQSPPCNESIQISQAVGKNMINYHSNNSAIFNSQQENVRQSVSPQRRRNNYIKNKMNKNSFVKSNVSQIKLSYSHIQSDAFERKQNIKKKSQILQQKFFKETKVGICSVCFEEQVLIQISSRCNHFFCSYCITNYFEEKIAKCDVLEINCLNFQCPNKYTETEIKEVVETSTFSQYQKFKKLILIRQDQTLRWCIQLDCNGVLKGSTCNPKMQCPICGTQQCYICSGLWHEGIRCDQAINEEYEKEQQELRKNCPKCLKEVKKSKKSVNKSTCKACGHRFCWLCNRKVTPFHFSTWNFFGCPGMININQIPSWYQKMKYKIKAFCEYLGQMTLLLILLILYPILMVLGSFFLPLLVFFNKNGGTIKYRGIKKFFVVTGLVLFGIILYPVWYIISIVPGLCWFTSKVLHYLQSQRDNQKQESDEDLDDEFEIFSQQVSKGNNDSGLTKPV</sequence>
<evidence type="ECO:0000256" key="3">
    <source>
        <dbReference type="ARBA" id="ARBA00004906"/>
    </source>
</evidence>
<dbReference type="SUPFAM" id="SSF57850">
    <property type="entry name" value="RING/U-box"/>
    <property type="match status" value="3"/>
</dbReference>
<reference evidence="20" key="1">
    <citation type="journal article" date="2006" name="PLoS Biol.">
        <title>Macronuclear genome sequence of the ciliate Tetrahymena thermophila, a model eukaryote.</title>
        <authorList>
            <person name="Eisen J.A."/>
            <person name="Coyne R.S."/>
            <person name="Wu M."/>
            <person name="Wu D."/>
            <person name="Thiagarajan M."/>
            <person name="Wortman J.R."/>
            <person name="Badger J.H."/>
            <person name="Ren Q."/>
            <person name="Amedeo P."/>
            <person name="Jones K.M."/>
            <person name="Tallon L.J."/>
            <person name="Delcher A.L."/>
            <person name="Salzberg S.L."/>
            <person name="Silva J.C."/>
            <person name="Haas B.J."/>
            <person name="Majoros W.H."/>
            <person name="Farzad M."/>
            <person name="Carlton J.M."/>
            <person name="Smith R.K. Jr."/>
            <person name="Garg J."/>
            <person name="Pearlman R.E."/>
            <person name="Karrer K.M."/>
            <person name="Sun L."/>
            <person name="Manning G."/>
            <person name="Elde N.C."/>
            <person name="Turkewitz A.P."/>
            <person name="Asai D.J."/>
            <person name="Wilkes D.E."/>
            <person name="Wang Y."/>
            <person name="Cai H."/>
            <person name="Collins K."/>
            <person name="Stewart B.A."/>
            <person name="Lee S.R."/>
            <person name="Wilamowska K."/>
            <person name="Weinberg Z."/>
            <person name="Ruzzo W.L."/>
            <person name="Wloga D."/>
            <person name="Gaertig J."/>
            <person name="Frankel J."/>
            <person name="Tsao C.-C."/>
            <person name="Gorovsky M.A."/>
            <person name="Keeling P.J."/>
            <person name="Waller R.F."/>
            <person name="Patron N.J."/>
            <person name="Cherry J.M."/>
            <person name="Stover N.A."/>
            <person name="Krieger C.J."/>
            <person name="del Toro C."/>
            <person name="Ryder H.F."/>
            <person name="Williamson S.C."/>
            <person name="Barbeau R.A."/>
            <person name="Hamilton E.P."/>
            <person name="Orias E."/>
        </authorList>
    </citation>
    <scope>NUCLEOTIDE SEQUENCE [LARGE SCALE GENOMIC DNA]</scope>
    <source>
        <strain evidence="20">SB210</strain>
    </source>
</reference>
<keyword evidence="20" id="KW-1185">Reference proteome</keyword>
<keyword evidence="8" id="KW-0677">Repeat</keyword>
<dbReference type="GO" id="GO:0008270">
    <property type="term" value="F:zinc ion binding"/>
    <property type="evidence" value="ECO:0007669"/>
    <property type="project" value="UniProtKB-KW"/>
</dbReference>
<comment type="pathway">
    <text evidence="3">Protein modification; protein ubiquitination.</text>
</comment>
<dbReference type="GO" id="GO:0061630">
    <property type="term" value="F:ubiquitin protein ligase activity"/>
    <property type="evidence" value="ECO:0007669"/>
    <property type="project" value="UniProtKB-EC"/>
</dbReference>
<dbReference type="InterPro" id="IPR051628">
    <property type="entry name" value="LUBAC_E3_Ligases"/>
</dbReference>
<dbReference type="InParanoid" id="I7M4G3"/>
<keyword evidence="11" id="KW-0862">Zinc</keyword>
<dbReference type="PANTHER" id="PTHR22770:SF13">
    <property type="entry name" value="RING-TYPE DOMAIN-CONTAINING PROTEIN"/>
    <property type="match status" value="1"/>
</dbReference>
<organism evidence="19 20">
    <name type="scientific">Tetrahymena thermophila (strain SB210)</name>
    <dbReference type="NCBI Taxonomy" id="312017"/>
    <lineage>
        <taxon>Eukaryota</taxon>
        <taxon>Sar</taxon>
        <taxon>Alveolata</taxon>
        <taxon>Ciliophora</taxon>
        <taxon>Intramacronucleata</taxon>
        <taxon>Oligohymenophorea</taxon>
        <taxon>Hymenostomatida</taxon>
        <taxon>Tetrahymenina</taxon>
        <taxon>Tetrahymenidae</taxon>
        <taxon>Tetrahymena</taxon>
    </lineage>
</organism>
<keyword evidence="10" id="KW-0833">Ubl conjugation pathway</keyword>